<comment type="caution">
    <text evidence="1">The sequence shown here is derived from an EMBL/GenBank/DDBJ whole genome shotgun (WGS) entry which is preliminary data.</text>
</comment>
<keyword evidence="2" id="KW-1185">Reference proteome</keyword>
<evidence type="ECO:0000313" key="1">
    <source>
        <dbReference type="EMBL" id="MFC6669118.1"/>
    </source>
</evidence>
<sequence>MALGLLTAIAVAGCSSSQPRGAYDASSYVGGEPLVTKGEALSSEVSEFLAQGAAQSTRFFASSYWGDNVEVTAQSPYYAASGRYCRELVVSKMTDEAPARWLACEGGSGQWVAVRALR</sequence>
<name>A0ABW1ZVK1_9GAMM</name>
<accession>A0ABW1ZVK1</accession>
<dbReference type="Pfam" id="PF16587">
    <property type="entry name" value="DUF5061"/>
    <property type="match status" value="1"/>
</dbReference>
<evidence type="ECO:0000313" key="2">
    <source>
        <dbReference type="Proteomes" id="UP001596422"/>
    </source>
</evidence>
<proteinExistence type="predicted"/>
<gene>
    <name evidence="1" type="ORF">ACFQDL_02575</name>
</gene>
<dbReference type="Proteomes" id="UP001596422">
    <property type="component" value="Unassembled WGS sequence"/>
</dbReference>
<organism evidence="1 2">
    <name type="scientific">Marinobacterium aestuariivivens</name>
    <dbReference type="NCBI Taxonomy" id="1698799"/>
    <lineage>
        <taxon>Bacteria</taxon>
        <taxon>Pseudomonadati</taxon>
        <taxon>Pseudomonadota</taxon>
        <taxon>Gammaproteobacteria</taxon>
        <taxon>Oceanospirillales</taxon>
        <taxon>Oceanospirillaceae</taxon>
        <taxon>Marinobacterium</taxon>
    </lineage>
</organism>
<dbReference type="EMBL" id="JBHSWE010000001">
    <property type="protein sequence ID" value="MFC6669118.1"/>
    <property type="molecule type" value="Genomic_DNA"/>
</dbReference>
<protein>
    <submittedName>
        <fullName evidence="1">DVU3141 family protein</fullName>
    </submittedName>
</protein>
<reference evidence="2" key="1">
    <citation type="journal article" date="2019" name="Int. J. Syst. Evol. Microbiol.">
        <title>The Global Catalogue of Microorganisms (GCM) 10K type strain sequencing project: providing services to taxonomists for standard genome sequencing and annotation.</title>
        <authorList>
            <consortium name="The Broad Institute Genomics Platform"/>
            <consortium name="The Broad Institute Genome Sequencing Center for Infectious Disease"/>
            <person name="Wu L."/>
            <person name="Ma J."/>
        </authorList>
    </citation>
    <scope>NUCLEOTIDE SEQUENCE [LARGE SCALE GENOMIC DNA]</scope>
    <source>
        <strain evidence="2">NBRC 111756</strain>
    </source>
</reference>
<dbReference type="RefSeq" id="WP_379907685.1">
    <property type="nucleotide sequence ID" value="NZ_JBHSWE010000001.1"/>
</dbReference>
<dbReference type="InterPro" id="IPR032258">
    <property type="entry name" value="DUF5061"/>
</dbReference>